<dbReference type="RefSeq" id="XP_051611240.1">
    <property type="nucleotide sequence ID" value="XM_051751773.1"/>
</dbReference>
<comment type="subcellular location">
    <subcellularLocation>
        <location evidence="1 12">Endoplasmic reticulum membrane</location>
        <topology evidence="1 12">Multi-pass membrane protein</topology>
    </subcellularLocation>
</comment>
<feature type="transmembrane region" description="Helical" evidence="12">
    <location>
        <begin position="329"/>
        <end position="347"/>
    </location>
</feature>
<dbReference type="EC" id="2.4.1.-" evidence="12"/>
<feature type="transmembrane region" description="Helical" evidence="12">
    <location>
        <begin position="204"/>
        <end position="227"/>
    </location>
</feature>
<dbReference type="EMBL" id="JAIHNG010000018">
    <property type="protein sequence ID" value="KAI5968126.1"/>
    <property type="molecule type" value="Genomic_DNA"/>
</dbReference>
<evidence type="ECO:0000313" key="13">
    <source>
        <dbReference type="EMBL" id="KAI5968126.1"/>
    </source>
</evidence>
<keyword evidence="10 12" id="KW-0472">Membrane</keyword>
<evidence type="ECO:0000256" key="9">
    <source>
        <dbReference type="ARBA" id="ARBA00022989"/>
    </source>
</evidence>
<keyword evidence="6" id="KW-0808">Transferase</keyword>
<organism evidence="13 14">
    <name type="scientific">Candida theae</name>
    <dbReference type="NCBI Taxonomy" id="1198502"/>
    <lineage>
        <taxon>Eukaryota</taxon>
        <taxon>Fungi</taxon>
        <taxon>Dikarya</taxon>
        <taxon>Ascomycota</taxon>
        <taxon>Saccharomycotina</taxon>
        <taxon>Pichiomycetes</taxon>
        <taxon>Debaryomycetaceae</taxon>
        <taxon>Candida/Lodderomyces clade</taxon>
        <taxon>Candida</taxon>
    </lineage>
</organism>
<evidence type="ECO:0000313" key="14">
    <source>
        <dbReference type="Proteomes" id="UP001204833"/>
    </source>
</evidence>
<protein>
    <recommendedName>
        <fullName evidence="12">Mannosyltransferase</fullName>
        <ecNumber evidence="12">2.4.1.-</ecNumber>
    </recommendedName>
</protein>
<evidence type="ECO:0000256" key="3">
    <source>
        <dbReference type="ARBA" id="ARBA00006065"/>
    </source>
</evidence>
<feature type="transmembrane region" description="Helical" evidence="12">
    <location>
        <begin position="12"/>
        <end position="32"/>
    </location>
</feature>
<reference evidence="13 14" key="1">
    <citation type="journal article" date="2022" name="DNA Res.">
        <title>Genome analysis of five recently described species of the CUG-Ser clade uncovers Candida theae as a new hybrid lineage with pathogenic potential in the Candida parapsilosis species complex.</title>
        <authorList>
            <person name="Mixao V."/>
            <person name="Del Olmo V."/>
            <person name="Hegedusova E."/>
            <person name="Saus E."/>
            <person name="Pryszcz L."/>
            <person name="Cillingova A."/>
            <person name="Nosek J."/>
            <person name="Gabaldon T."/>
        </authorList>
    </citation>
    <scope>NUCLEOTIDE SEQUENCE [LARGE SCALE GENOMIC DNA]</scope>
    <source>
        <strain evidence="13 14">CBS 12239</strain>
    </source>
</reference>
<evidence type="ECO:0000256" key="6">
    <source>
        <dbReference type="ARBA" id="ARBA00022679"/>
    </source>
</evidence>
<evidence type="ECO:0000256" key="1">
    <source>
        <dbReference type="ARBA" id="ARBA00004477"/>
    </source>
</evidence>
<evidence type="ECO:0000256" key="7">
    <source>
        <dbReference type="ARBA" id="ARBA00022692"/>
    </source>
</evidence>
<proteinExistence type="inferred from homology"/>
<evidence type="ECO:0000256" key="8">
    <source>
        <dbReference type="ARBA" id="ARBA00022824"/>
    </source>
</evidence>
<keyword evidence="5 12" id="KW-0328">Glycosyltransferase</keyword>
<keyword evidence="7 12" id="KW-0812">Transmembrane</keyword>
<comment type="function">
    <text evidence="11">Mannosyltransferase involved in glycosylphosphatidylinositol-anchor biosynthesis. Transfers the third mannose to Man2-GlcN-acyl-PI during GPI precursor assembly.</text>
</comment>
<evidence type="ECO:0000256" key="10">
    <source>
        <dbReference type="ARBA" id="ARBA00023136"/>
    </source>
</evidence>
<dbReference type="PANTHER" id="PTHR22760:SF4">
    <property type="entry name" value="GPI MANNOSYLTRANSFERASE 3"/>
    <property type="match status" value="1"/>
</dbReference>
<keyword evidence="9 12" id="KW-1133">Transmembrane helix</keyword>
<keyword evidence="8 12" id="KW-0256">Endoplasmic reticulum</keyword>
<sequence length="494" mass="58434">MYPRVKTQSHIQLFCIIFIIRLVNAISIQTFFQADEFYQCLEPAHNFVYGYGYLTWEWDAKLRSSIHPLIYSLGYWVAQENELLIWIVPKLINCAIATITEYQLFRFVQVYSQDSRLARTTLMLSLLNPFNWYVLTRSFSNNLETCLTICTLRYWPWKGKTGGYNWYLSLGFGFLSCIIRPTNVLLWAPLGIMLLKRQLFNLRWIVYSVLEVFVLFSISVALDHYFYQEFTIPIYNFLHFNVVKNLSMFYGVAPWHFYIFQAIPLMMMLYLPLMLYGLRKDILQFSCLVYLVGFSLIQHKEFRFIMPLQPIMLYYAARGYQKLRRAKRLVPIVVLLNFAIALFFSNVNEKGAIDIMNFMNTHKQSSFGFLTPCHSTPWQSNLHNPDLQAWFLTCEPPLHLNNPSLGELHSYRDQSDVFYDDPQSFIKDNLGSTLAYPEYLVVFSPLKTVIEQELSDYILYKRYFNSYFHWDSRRRGDLMIYKRVGDQGQKVALT</sequence>
<evidence type="ECO:0000256" key="5">
    <source>
        <dbReference type="ARBA" id="ARBA00022676"/>
    </source>
</evidence>
<evidence type="ECO:0000256" key="11">
    <source>
        <dbReference type="ARBA" id="ARBA00024708"/>
    </source>
</evidence>
<dbReference type="AlphaFoldDB" id="A0AAD5BJB7"/>
<comment type="pathway">
    <text evidence="2">Glycolipid biosynthesis; glycosylphosphatidylinositol-anchor biosynthesis.</text>
</comment>
<dbReference type="GO" id="GO:0005789">
    <property type="term" value="C:endoplasmic reticulum membrane"/>
    <property type="evidence" value="ECO:0007669"/>
    <property type="project" value="UniProtKB-SubCell"/>
</dbReference>
<keyword evidence="14" id="KW-1185">Reference proteome</keyword>
<dbReference type="InterPro" id="IPR005599">
    <property type="entry name" value="GPI_mannosylTrfase"/>
</dbReference>
<dbReference type="Proteomes" id="UP001204833">
    <property type="component" value="Unassembled WGS sequence"/>
</dbReference>
<dbReference type="GeneID" id="76148306"/>
<keyword evidence="4" id="KW-0337">GPI-anchor biosynthesis</keyword>
<dbReference type="GO" id="GO:0000026">
    <property type="term" value="F:alpha-1,2-mannosyltransferase activity"/>
    <property type="evidence" value="ECO:0007669"/>
    <property type="project" value="TreeGrafter"/>
</dbReference>
<feature type="transmembrane region" description="Helical" evidence="12">
    <location>
        <begin position="247"/>
        <end position="270"/>
    </location>
</feature>
<dbReference type="PANTHER" id="PTHR22760">
    <property type="entry name" value="GLYCOSYLTRANSFERASE"/>
    <property type="match status" value="1"/>
</dbReference>
<feature type="transmembrane region" description="Helical" evidence="12">
    <location>
        <begin position="166"/>
        <end position="192"/>
    </location>
</feature>
<dbReference type="GO" id="GO:0006506">
    <property type="term" value="P:GPI anchor biosynthetic process"/>
    <property type="evidence" value="ECO:0007669"/>
    <property type="project" value="UniProtKB-KW"/>
</dbReference>
<gene>
    <name evidence="13" type="ORF">KGF57_000246</name>
</gene>
<evidence type="ECO:0000256" key="4">
    <source>
        <dbReference type="ARBA" id="ARBA00022502"/>
    </source>
</evidence>
<dbReference type="Pfam" id="PF03901">
    <property type="entry name" value="Glyco_transf_22"/>
    <property type="match status" value="1"/>
</dbReference>
<evidence type="ECO:0000256" key="2">
    <source>
        <dbReference type="ARBA" id="ARBA00004687"/>
    </source>
</evidence>
<accession>A0AAD5BJB7</accession>
<name>A0AAD5BJB7_9ASCO</name>
<comment type="similarity">
    <text evidence="3">Belongs to the glycosyltransferase 22 family. PIGB subfamily.</text>
</comment>
<comment type="caution">
    <text evidence="13">The sequence shown here is derived from an EMBL/GenBank/DDBJ whole genome shotgun (WGS) entry which is preliminary data.</text>
</comment>
<evidence type="ECO:0000256" key="12">
    <source>
        <dbReference type="RuleBase" id="RU363075"/>
    </source>
</evidence>